<dbReference type="EMBL" id="JAQQXT010000003">
    <property type="protein sequence ID" value="MDC8771101.1"/>
    <property type="molecule type" value="Genomic_DNA"/>
</dbReference>
<gene>
    <name evidence="6" type="ORF">PRZ03_05925</name>
</gene>
<keyword evidence="7" id="KW-1185">Reference proteome</keyword>
<organism evidence="6 7">
    <name type="scientific">Roseateles albus</name>
    <dbReference type="NCBI Taxonomy" id="2987525"/>
    <lineage>
        <taxon>Bacteria</taxon>
        <taxon>Pseudomonadati</taxon>
        <taxon>Pseudomonadota</taxon>
        <taxon>Betaproteobacteria</taxon>
        <taxon>Burkholderiales</taxon>
        <taxon>Sphaerotilaceae</taxon>
        <taxon>Roseateles</taxon>
    </lineage>
</organism>
<dbReference type="Pfam" id="PF03466">
    <property type="entry name" value="LysR_substrate"/>
    <property type="match status" value="1"/>
</dbReference>
<comment type="caution">
    <text evidence="6">The sequence shown here is derived from an EMBL/GenBank/DDBJ whole genome shotgun (WGS) entry which is preliminary data.</text>
</comment>
<dbReference type="InterPro" id="IPR005119">
    <property type="entry name" value="LysR_subst-bd"/>
</dbReference>
<dbReference type="SUPFAM" id="SSF46785">
    <property type="entry name" value="Winged helix' DNA-binding domain"/>
    <property type="match status" value="1"/>
</dbReference>
<proteinExistence type="inferred from homology"/>
<name>A0ABT5KAY4_9BURK</name>
<accession>A0ABT5KAY4</accession>
<dbReference type="RefSeq" id="WP_273599447.1">
    <property type="nucleotide sequence ID" value="NZ_JAQQXT010000003.1"/>
</dbReference>
<dbReference type="PROSITE" id="PS50931">
    <property type="entry name" value="HTH_LYSR"/>
    <property type="match status" value="1"/>
</dbReference>
<dbReference type="SUPFAM" id="SSF53850">
    <property type="entry name" value="Periplasmic binding protein-like II"/>
    <property type="match status" value="1"/>
</dbReference>
<sequence length="296" mass="32375">MKLDLEALAALDAVVSHGSFARAAESLHKVTSAVSYQVKKLEEQLSLTLLDRSAYRVKLTPAGEAVLAEGRRLLRQAYQLEALAQQLASGWEARLLVVVDGILPLADTLQALKTLADEGVPTRVQLKIEFLRGVQYRFEKEQADLMLVKAYEPSNQMQAEPLKEIECVLCVAPTHALALLSGPVSLDDLQAHVELSVQDSSERGGHDGAGDSRRFGGERVFYLSGFVAKRQALLMGMGFGWMPRYLVGEALAAGQLLELAYAGGSRFRFTPWLVQSLDRPAGRARQRLMQLLAGSS</sequence>
<keyword evidence="2" id="KW-0805">Transcription regulation</keyword>
<protein>
    <submittedName>
        <fullName evidence="6">LysR family transcriptional regulator</fullName>
    </submittedName>
</protein>
<evidence type="ECO:0000313" key="7">
    <source>
        <dbReference type="Proteomes" id="UP001221189"/>
    </source>
</evidence>
<feature type="domain" description="HTH lysR-type" evidence="5">
    <location>
        <begin position="3"/>
        <end position="60"/>
    </location>
</feature>
<evidence type="ECO:0000256" key="2">
    <source>
        <dbReference type="ARBA" id="ARBA00023015"/>
    </source>
</evidence>
<dbReference type="PANTHER" id="PTHR30126:SF4">
    <property type="entry name" value="LYSR FAMILY TRANSCRIPTIONAL REGULATOR"/>
    <property type="match status" value="1"/>
</dbReference>
<keyword evidence="4" id="KW-0804">Transcription</keyword>
<evidence type="ECO:0000256" key="1">
    <source>
        <dbReference type="ARBA" id="ARBA00009437"/>
    </source>
</evidence>
<dbReference type="Pfam" id="PF00126">
    <property type="entry name" value="HTH_1"/>
    <property type="match status" value="1"/>
</dbReference>
<dbReference type="Proteomes" id="UP001221189">
    <property type="component" value="Unassembled WGS sequence"/>
</dbReference>
<evidence type="ECO:0000256" key="3">
    <source>
        <dbReference type="ARBA" id="ARBA00023125"/>
    </source>
</evidence>
<reference evidence="6 7" key="1">
    <citation type="submission" date="2022-10" db="EMBL/GenBank/DDBJ databases">
        <title>Paucibacter sp. hw1 Genome sequencing.</title>
        <authorList>
            <person name="Park S."/>
        </authorList>
    </citation>
    <scope>NUCLEOTIDE SEQUENCE [LARGE SCALE GENOMIC DNA]</scope>
    <source>
        <strain evidence="7">hw1</strain>
    </source>
</reference>
<dbReference type="PANTHER" id="PTHR30126">
    <property type="entry name" value="HTH-TYPE TRANSCRIPTIONAL REGULATOR"/>
    <property type="match status" value="1"/>
</dbReference>
<evidence type="ECO:0000256" key="4">
    <source>
        <dbReference type="ARBA" id="ARBA00023163"/>
    </source>
</evidence>
<dbReference type="InterPro" id="IPR036390">
    <property type="entry name" value="WH_DNA-bd_sf"/>
</dbReference>
<dbReference type="Gene3D" id="1.10.10.10">
    <property type="entry name" value="Winged helix-like DNA-binding domain superfamily/Winged helix DNA-binding domain"/>
    <property type="match status" value="1"/>
</dbReference>
<evidence type="ECO:0000313" key="6">
    <source>
        <dbReference type="EMBL" id="MDC8771101.1"/>
    </source>
</evidence>
<evidence type="ECO:0000259" key="5">
    <source>
        <dbReference type="PROSITE" id="PS50931"/>
    </source>
</evidence>
<dbReference type="InterPro" id="IPR000847">
    <property type="entry name" value="LysR_HTH_N"/>
</dbReference>
<dbReference type="InterPro" id="IPR036388">
    <property type="entry name" value="WH-like_DNA-bd_sf"/>
</dbReference>
<keyword evidence="3" id="KW-0238">DNA-binding</keyword>
<dbReference type="Gene3D" id="3.40.190.290">
    <property type="match status" value="1"/>
</dbReference>
<comment type="similarity">
    <text evidence="1">Belongs to the LysR transcriptional regulatory family.</text>
</comment>